<keyword evidence="2" id="KW-1185">Reference proteome</keyword>
<name>A0ABU3RNA9_9BACL</name>
<evidence type="ECO:0000313" key="2">
    <source>
        <dbReference type="Proteomes" id="UP001260980"/>
    </source>
</evidence>
<sequence length="78" mass="8373">MGTEWSASNRTDGKNTVILRCSVAGEGIAVEAPSKSRATRRNLLDLAELVVETTVAWPKLEQSWKIAGGIGAKYEVSP</sequence>
<dbReference type="EMBL" id="JAWCUD010000016">
    <property type="protein sequence ID" value="MDU0205776.1"/>
    <property type="molecule type" value="Genomic_DNA"/>
</dbReference>
<gene>
    <name evidence="1" type="ORF">RQP52_32340</name>
</gene>
<dbReference type="Proteomes" id="UP001260980">
    <property type="component" value="Unassembled WGS sequence"/>
</dbReference>
<evidence type="ECO:0000313" key="1">
    <source>
        <dbReference type="EMBL" id="MDU0205776.1"/>
    </source>
</evidence>
<dbReference type="RefSeq" id="WP_315955653.1">
    <property type="nucleotide sequence ID" value="NZ_JAWCUD010000016.1"/>
</dbReference>
<proteinExistence type="predicted"/>
<organism evidence="1 2">
    <name type="scientific">Paenibacillus violae</name>
    <dbReference type="NCBI Taxonomy" id="3077234"/>
    <lineage>
        <taxon>Bacteria</taxon>
        <taxon>Bacillati</taxon>
        <taxon>Bacillota</taxon>
        <taxon>Bacilli</taxon>
        <taxon>Bacillales</taxon>
        <taxon>Paenibacillaceae</taxon>
        <taxon>Paenibacillus</taxon>
    </lineage>
</organism>
<comment type="caution">
    <text evidence="1">The sequence shown here is derived from an EMBL/GenBank/DDBJ whole genome shotgun (WGS) entry which is preliminary data.</text>
</comment>
<reference evidence="1 2" key="1">
    <citation type="submission" date="2023-10" db="EMBL/GenBank/DDBJ databases">
        <title>Paenibacillus strain PFR10 Genome sequencing and assembly.</title>
        <authorList>
            <person name="Kim I."/>
        </authorList>
    </citation>
    <scope>NUCLEOTIDE SEQUENCE [LARGE SCALE GENOMIC DNA]</scope>
    <source>
        <strain evidence="1 2">PFR10</strain>
    </source>
</reference>
<accession>A0ABU3RNA9</accession>
<protein>
    <submittedName>
        <fullName evidence="1">Uncharacterized protein</fullName>
    </submittedName>
</protein>